<dbReference type="Proteomes" id="UP000008909">
    <property type="component" value="Unassembled WGS sequence"/>
</dbReference>
<accession>G7YK41</accession>
<reference evidence="1" key="1">
    <citation type="journal article" date="2011" name="Genome Biol.">
        <title>The draft genome of the carcinogenic human liver fluke Clonorchis sinensis.</title>
        <authorList>
            <person name="Wang X."/>
            <person name="Chen W."/>
            <person name="Huang Y."/>
            <person name="Sun J."/>
            <person name="Men J."/>
            <person name="Liu H."/>
            <person name="Luo F."/>
            <person name="Guo L."/>
            <person name="Lv X."/>
            <person name="Deng C."/>
            <person name="Zhou C."/>
            <person name="Fan Y."/>
            <person name="Li X."/>
            <person name="Huang L."/>
            <person name="Hu Y."/>
            <person name="Liang C."/>
            <person name="Hu X."/>
            <person name="Xu J."/>
            <person name="Yu X."/>
        </authorList>
    </citation>
    <scope>NUCLEOTIDE SEQUENCE [LARGE SCALE GENOMIC DNA]</scope>
    <source>
        <strain evidence="1">Henan</strain>
    </source>
</reference>
<dbReference type="EMBL" id="DF143471">
    <property type="protein sequence ID" value="GAA53323.1"/>
    <property type="molecule type" value="Genomic_DNA"/>
</dbReference>
<dbReference type="AlphaFoldDB" id="G7YK41"/>
<sequence>MVAPDTFLKATQRRTGLCHWSATGLWRVLNERLNALRFFTNLKETKTQPMRNRVLLVRIVGSAMELLAYCGNWVGIRLRCPGQVNDPTSAVALYFVSNVTLLGTTQPGTLGLVASFPVSLDVIAKRNARLRKMISSEFHQRYGNNCSLASTTNNSLFHRRKFVSFNVDSVNSGIACVITQSLRPCELGLKEILQYIFIKETTHKVAENSSTAHDWFCLSRGSSGRRIHRVSVNLMFYLNLNRTDFGSYTRLLIKWVFSFQQPYQLVRTDNSAHPAAVWAATFTRHPASISSGSWKSIFKHRSPICLAVFNVGTLKQAGQQAALVLSTRLILICAAYHLAAKH</sequence>
<organism evidence="1 2">
    <name type="scientific">Clonorchis sinensis</name>
    <name type="common">Chinese liver fluke</name>
    <dbReference type="NCBI Taxonomy" id="79923"/>
    <lineage>
        <taxon>Eukaryota</taxon>
        <taxon>Metazoa</taxon>
        <taxon>Spiralia</taxon>
        <taxon>Lophotrochozoa</taxon>
        <taxon>Platyhelminthes</taxon>
        <taxon>Trematoda</taxon>
        <taxon>Digenea</taxon>
        <taxon>Opisthorchiida</taxon>
        <taxon>Opisthorchiata</taxon>
        <taxon>Opisthorchiidae</taxon>
        <taxon>Clonorchis</taxon>
    </lineage>
</organism>
<proteinExistence type="predicted"/>
<reference key="2">
    <citation type="submission" date="2011-10" db="EMBL/GenBank/DDBJ databases">
        <title>The genome and transcriptome sequence of Clonorchis sinensis provide insights into the carcinogenic liver fluke.</title>
        <authorList>
            <person name="Wang X."/>
            <person name="Huang Y."/>
            <person name="Chen W."/>
            <person name="Liu H."/>
            <person name="Guo L."/>
            <person name="Chen Y."/>
            <person name="Luo F."/>
            <person name="Zhou W."/>
            <person name="Sun J."/>
            <person name="Mao Q."/>
            <person name="Liang P."/>
            <person name="Zhou C."/>
            <person name="Tian Y."/>
            <person name="Men J."/>
            <person name="Lv X."/>
            <person name="Huang L."/>
            <person name="Zhou J."/>
            <person name="Hu Y."/>
            <person name="Li R."/>
            <person name="Zhang F."/>
            <person name="Lei H."/>
            <person name="Li X."/>
            <person name="Hu X."/>
            <person name="Liang C."/>
            <person name="Xu J."/>
            <person name="Wu Z."/>
            <person name="Yu X."/>
        </authorList>
    </citation>
    <scope>NUCLEOTIDE SEQUENCE</scope>
    <source>
        <strain>Henan</strain>
    </source>
</reference>
<keyword evidence="2" id="KW-1185">Reference proteome</keyword>
<evidence type="ECO:0000313" key="1">
    <source>
        <dbReference type="EMBL" id="GAA53323.1"/>
    </source>
</evidence>
<evidence type="ECO:0000313" key="2">
    <source>
        <dbReference type="Proteomes" id="UP000008909"/>
    </source>
</evidence>
<gene>
    <name evidence="1" type="ORF">CLF_110004</name>
</gene>
<name>G7YK41_CLOSI</name>
<protein>
    <submittedName>
        <fullName evidence="1">Uncharacterized protein</fullName>
    </submittedName>
</protein>